<gene>
    <name evidence="2" type="ORF">D1012_10710</name>
</gene>
<reference evidence="2 3" key="1">
    <citation type="submission" date="2018-08" db="EMBL/GenBank/DDBJ databases">
        <title>Flavobacterium tibetense sp. nov., isolated from a wetland YonghuCo on Tibetan Plateau.</title>
        <authorList>
            <person name="Phurbu D."/>
            <person name="Lu H."/>
            <person name="Xing P."/>
        </authorList>
    </citation>
    <scope>NUCLEOTIDE SEQUENCE [LARGE SCALE GENOMIC DNA]</scope>
    <source>
        <strain evidence="2 3">DJC</strain>
    </source>
</reference>
<evidence type="ECO:0000256" key="1">
    <source>
        <dbReference type="SAM" id="MobiDB-lite"/>
    </source>
</evidence>
<dbReference type="EMBL" id="QWEY01000005">
    <property type="protein sequence ID" value="RGP37128.1"/>
    <property type="molecule type" value="Genomic_DNA"/>
</dbReference>
<feature type="region of interest" description="Disordered" evidence="1">
    <location>
        <begin position="31"/>
        <end position="97"/>
    </location>
</feature>
<evidence type="ECO:0000313" key="3">
    <source>
        <dbReference type="Proteomes" id="UP000284547"/>
    </source>
</evidence>
<dbReference type="Proteomes" id="UP000284547">
    <property type="component" value="Unassembled WGS sequence"/>
</dbReference>
<feature type="compositionally biased region" description="Polar residues" evidence="1">
    <location>
        <begin position="51"/>
        <end position="65"/>
    </location>
</feature>
<sequence length="97" mass="10214">MTDKIAKSQGNKAPSRAAELREARLKAALKANMARRKAQAKQRGAEKNVADLQSCTLPDVNSGTEPQPDVKSGTDIQPDASSGAQEQPGASPGTERE</sequence>
<proteinExistence type="predicted"/>
<keyword evidence="3" id="KW-1185">Reference proteome</keyword>
<dbReference type="RefSeq" id="WP_118151978.1">
    <property type="nucleotide sequence ID" value="NZ_QWEY01000005.1"/>
</dbReference>
<evidence type="ECO:0000313" key="2">
    <source>
        <dbReference type="EMBL" id="RGP37128.1"/>
    </source>
</evidence>
<dbReference type="AlphaFoldDB" id="A0A411Z235"/>
<accession>A0A411Z235</accession>
<name>A0A411Z235_9RHOB</name>
<organism evidence="2 3">
    <name type="scientific">Pseudotabrizicola alkalilacus</name>
    <dbReference type="NCBI Taxonomy" id="2305252"/>
    <lineage>
        <taxon>Bacteria</taxon>
        <taxon>Pseudomonadati</taxon>
        <taxon>Pseudomonadota</taxon>
        <taxon>Alphaproteobacteria</taxon>
        <taxon>Rhodobacterales</taxon>
        <taxon>Paracoccaceae</taxon>
        <taxon>Pseudotabrizicola</taxon>
    </lineage>
</organism>
<protein>
    <submittedName>
        <fullName evidence="2">Uncharacterized protein</fullName>
    </submittedName>
</protein>
<comment type="caution">
    <text evidence="2">The sequence shown here is derived from an EMBL/GenBank/DDBJ whole genome shotgun (WGS) entry which is preliminary data.</text>
</comment>